<sequence length="582" mass="62594">MTDTVMTHERTGLLNLIPLMRSRKLVLVLTILAGILAQLGLLASLAFGGWLVGHAISGPAPESLIPGFWLLAVLVLATAAARWWQAYISHDLAFALIETLQVGIYDGLACSAPAYVLGRRTGELAAVATADAELMEMFYAHTLADYIGAIVVPLVALVALAFVHPLIAMALFPFLPPVASVPFWLARRAGDQGKLVMEKLGLLNAETVEMIQGQRELAIFGRARDFLDRLLAQTRLLAAAQRRYGSRAGLEYAAIDMLTALAILVATLVAISLIEQGRLDRSLLPFVIVVAGAALTPIVEVTQTARKLGELRAGAQRILTIFHQRPQIADKGRLEPAADTAVRFEKVGFSYGGDRASVLKGADFTIGAGETVALVGSSGAGKSTSANLLLRFWDVASGSISIGGRDIRHLPIAALRKIVAYVPQDVHLFNETVADNIRLGRPDAPMAAVEEAARLAQADGFIRELPDGYAASCGERGARLSGGQRQRIAIARALLLDAPILILDEASSSLDTENERAFQMALQEVRRNRTVLIIAHRLSTIRSADRIVVLDQGRVAEEGSHEELMARNGVYARLVSLPEDLE</sequence>
<proteinExistence type="predicted"/>
<name>A0ACC5RCJ9_9HYPH</name>
<evidence type="ECO:0000313" key="2">
    <source>
        <dbReference type="Proteomes" id="UP000616151"/>
    </source>
</evidence>
<organism evidence="1 2">
    <name type="scientific">Taklimakanibacter albus</name>
    <dbReference type="NCBI Taxonomy" id="2800327"/>
    <lineage>
        <taxon>Bacteria</taxon>
        <taxon>Pseudomonadati</taxon>
        <taxon>Pseudomonadota</taxon>
        <taxon>Alphaproteobacteria</taxon>
        <taxon>Hyphomicrobiales</taxon>
        <taxon>Aestuariivirgaceae</taxon>
        <taxon>Taklimakanibacter</taxon>
    </lineage>
</organism>
<dbReference type="Proteomes" id="UP000616151">
    <property type="component" value="Unassembled WGS sequence"/>
</dbReference>
<reference evidence="1" key="1">
    <citation type="submission" date="2021-01" db="EMBL/GenBank/DDBJ databases">
        <authorList>
            <person name="Sun Q."/>
        </authorList>
    </citation>
    <scope>NUCLEOTIDE SEQUENCE</scope>
    <source>
        <strain evidence="1">YIM B02566</strain>
    </source>
</reference>
<accession>A0ACC5RCJ9</accession>
<evidence type="ECO:0000313" key="1">
    <source>
        <dbReference type="EMBL" id="MBK1870352.1"/>
    </source>
</evidence>
<keyword evidence="2" id="KW-1185">Reference proteome</keyword>
<protein>
    <submittedName>
        <fullName evidence="1">ABC transporter ATP-binding protein</fullName>
    </submittedName>
</protein>
<gene>
    <name evidence="1" type="ORF">JHL16_28570</name>
</gene>
<dbReference type="EMBL" id="JAENHL010000008">
    <property type="protein sequence ID" value="MBK1870352.1"/>
    <property type="molecule type" value="Genomic_DNA"/>
</dbReference>
<keyword evidence="1" id="KW-0067">ATP-binding</keyword>
<comment type="caution">
    <text evidence="1">The sequence shown here is derived from an EMBL/GenBank/DDBJ whole genome shotgun (WGS) entry which is preliminary data.</text>
</comment>
<keyword evidence="1" id="KW-0547">Nucleotide-binding</keyword>